<dbReference type="Proteomes" id="UP000238762">
    <property type="component" value="Unassembled WGS sequence"/>
</dbReference>
<dbReference type="EMBL" id="PVWJ01000142">
    <property type="protein sequence ID" value="PSB00968.1"/>
    <property type="molecule type" value="Genomic_DNA"/>
</dbReference>
<keyword evidence="4 7" id="KW-0812">Transmembrane</keyword>
<evidence type="ECO:0000256" key="7">
    <source>
        <dbReference type="SAM" id="Phobius"/>
    </source>
</evidence>
<evidence type="ECO:0000256" key="4">
    <source>
        <dbReference type="ARBA" id="ARBA00022692"/>
    </source>
</evidence>
<feature type="transmembrane region" description="Helical" evidence="7">
    <location>
        <begin position="103"/>
        <end position="123"/>
    </location>
</feature>
<comment type="subcellular location">
    <subcellularLocation>
        <location evidence="1">Cell membrane</location>
        <topology evidence="1">Multi-pass membrane protein</topology>
    </subcellularLocation>
</comment>
<gene>
    <name evidence="9" type="ORF">C7B64_20725</name>
</gene>
<feature type="transmembrane region" description="Helical" evidence="7">
    <location>
        <begin position="221"/>
        <end position="242"/>
    </location>
</feature>
<dbReference type="Gene3D" id="1.20.1250.20">
    <property type="entry name" value="MFS general substrate transporter like domains"/>
    <property type="match status" value="1"/>
</dbReference>
<evidence type="ECO:0000256" key="6">
    <source>
        <dbReference type="ARBA" id="ARBA00023136"/>
    </source>
</evidence>
<feature type="transmembrane region" description="Helical" evidence="7">
    <location>
        <begin position="12"/>
        <end position="35"/>
    </location>
</feature>
<dbReference type="CDD" id="cd06173">
    <property type="entry name" value="MFS_MefA_like"/>
    <property type="match status" value="1"/>
</dbReference>
<dbReference type="AlphaFoldDB" id="A0A2T1BYJ3"/>
<organism evidence="9 10">
    <name type="scientific">Merismopedia glauca CCAP 1448/3</name>
    <dbReference type="NCBI Taxonomy" id="1296344"/>
    <lineage>
        <taxon>Bacteria</taxon>
        <taxon>Bacillati</taxon>
        <taxon>Cyanobacteriota</taxon>
        <taxon>Cyanophyceae</taxon>
        <taxon>Synechococcales</taxon>
        <taxon>Merismopediaceae</taxon>
        <taxon>Merismopedia</taxon>
    </lineage>
</organism>
<dbReference type="RefSeq" id="WP_106290941.1">
    <property type="nucleotide sequence ID" value="NZ_CAWNTC010000178.1"/>
</dbReference>
<dbReference type="PANTHER" id="PTHR23513:SF11">
    <property type="entry name" value="STAPHYLOFERRIN A TRANSPORTER"/>
    <property type="match status" value="1"/>
</dbReference>
<evidence type="ECO:0000259" key="8">
    <source>
        <dbReference type="PROSITE" id="PS50850"/>
    </source>
</evidence>
<feature type="transmembrane region" description="Helical" evidence="7">
    <location>
        <begin position="41"/>
        <end position="62"/>
    </location>
</feature>
<feature type="transmembrane region" description="Helical" evidence="7">
    <location>
        <begin position="342"/>
        <end position="362"/>
    </location>
</feature>
<reference evidence="9 10" key="1">
    <citation type="submission" date="2018-02" db="EMBL/GenBank/DDBJ databases">
        <authorList>
            <person name="Cohen D.B."/>
            <person name="Kent A.D."/>
        </authorList>
    </citation>
    <scope>NUCLEOTIDE SEQUENCE [LARGE SCALE GENOMIC DNA]</scope>
    <source>
        <strain evidence="9 10">CCAP 1448/3</strain>
    </source>
</reference>
<dbReference type="InterPro" id="IPR010290">
    <property type="entry name" value="TM_effector"/>
</dbReference>
<proteinExistence type="predicted"/>
<keyword evidence="5 7" id="KW-1133">Transmembrane helix</keyword>
<dbReference type="Pfam" id="PF05977">
    <property type="entry name" value="MFS_3"/>
    <property type="match status" value="1"/>
</dbReference>
<dbReference type="PROSITE" id="PS50850">
    <property type="entry name" value="MFS"/>
    <property type="match status" value="1"/>
</dbReference>
<dbReference type="InterPro" id="IPR036259">
    <property type="entry name" value="MFS_trans_sf"/>
</dbReference>
<feature type="transmembrane region" description="Helical" evidence="7">
    <location>
        <begin position="254"/>
        <end position="272"/>
    </location>
</feature>
<evidence type="ECO:0000313" key="10">
    <source>
        <dbReference type="Proteomes" id="UP000238762"/>
    </source>
</evidence>
<evidence type="ECO:0000313" key="9">
    <source>
        <dbReference type="EMBL" id="PSB00968.1"/>
    </source>
</evidence>
<dbReference type="OrthoDB" id="9775268at2"/>
<keyword evidence="2" id="KW-0813">Transport</keyword>
<sequence length="399" mass="43315">MSVLQSRNCRLFFRGQAISLIGTWMTQTASLWLVYQLMNSSLYLGLIGFIEQIPSFILVPFTGGLIEQGNRRQILLITQSLSMFHALILALLVWWQAVHLEHLIILGLFKGVVNAFDITARQVFIAEMIEDKADLGQAIGINALIISSARLLGPGIAGILIASVGVGVCFFIDGISYLAAIIALLGIKITSKSLTKTFTSPWQRFKDGLNYVIHNSPLRSILSLLALISFLAASYPTLMPIFAKEVLLGSSDTLGFLLACAGIGSLAGSLYLSQYKNRMKLPSILIFSTIGLGFSLIGFAQSKALWLSLIMMFGVGFCLVLQVAISNTLIQTLVADNRRGIVMSLFTLAYIGITPFGNLFVGEVASKLGVSYTLTINGILCLLGLIIVKKQLPNLSKLE</sequence>
<feature type="transmembrane region" description="Helical" evidence="7">
    <location>
        <begin position="368"/>
        <end position="388"/>
    </location>
</feature>
<protein>
    <submittedName>
        <fullName evidence="9">MFS transporter</fullName>
    </submittedName>
</protein>
<keyword evidence="3" id="KW-1003">Cell membrane</keyword>
<feature type="transmembrane region" description="Helical" evidence="7">
    <location>
        <begin position="306"/>
        <end position="330"/>
    </location>
</feature>
<evidence type="ECO:0000256" key="1">
    <source>
        <dbReference type="ARBA" id="ARBA00004651"/>
    </source>
</evidence>
<dbReference type="SUPFAM" id="SSF103473">
    <property type="entry name" value="MFS general substrate transporter"/>
    <property type="match status" value="1"/>
</dbReference>
<dbReference type="InterPro" id="IPR020846">
    <property type="entry name" value="MFS_dom"/>
</dbReference>
<keyword evidence="10" id="KW-1185">Reference proteome</keyword>
<keyword evidence="6 7" id="KW-0472">Membrane</keyword>
<accession>A0A2T1BYJ3</accession>
<evidence type="ECO:0000256" key="5">
    <source>
        <dbReference type="ARBA" id="ARBA00022989"/>
    </source>
</evidence>
<name>A0A2T1BYJ3_9CYAN</name>
<feature type="transmembrane region" description="Helical" evidence="7">
    <location>
        <begin position="74"/>
        <end position="97"/>
    </location>
</feature>
<feature type="transmembrane region" description="Helical" evidence="7">
    <location>
        <begin position="284"/>
        <end position="300"/>
    </location>
</feature>
<evidence type="ECO:0000256" key="3">
    <source>
        <dbReference type="ARBA" id="ARBA00022475"/>
    </source>
</evidence>
<reference evidence="9 10" key="2">
    <citation type="submission" date="2018-03" db="EMBL/GenBank/DDBJ databases">
        <title>The ancient ancestry and fast evolution of plastids.</title>
        <authorList>
            <person name="Moore K.R."/>
            <person name="Magnabosco C."/>
            <person name="Momper L."/>
            <person name="Gold D.A."/>
            <person name="Bosak T."/>
            <person name="Fournier G.P."/>
        </authorList>
    </citation>
    <scope>NUCLEOTIDE SEQUENCE [LARGE SCALE GENOMIC DNA]</scope>
    <source>
        <strain evidence="9 10">CCAP 1448/3</strain>
    </source>
</reference>
<dbReference type="GO" id="GO:0005886">
    <property type="term" value="C:plasma membrane"/>
    <property type="evidence" value="ECO:0007669"/>
    <property type="project" value="UniProtKB-SubCell"/>
</dbReference>
<feature type="transmembrane region" description="Helical" evidence="7">
    <location>
        <begin position="159"/>
        <end position="187"/>
    </location>
</feature>
<feature type="domain" description="Major facilitator superfamily (MFS) profile" evidence="8">
    <location>
        <begin position="1"/>
        <end position="396"/>
    </location>
</feature>
<comment type="caution">
    <text evidence="9">The sequence shown here is derived from an EMBL/GenBank/DDBJ whole genome shotgun (WGS) entry which is preliminary data.</text>
</comment>
<dbReference type="GO" id="GO:0022857">
    <property type="term" value="F:transmembrane transporter activity"/>
    <property type="evidence" value="ECO:0007669"/>
    <property type="project" value="InterPro"/>
</dbReference>
<evidence type="ECO:0000256" key="2">
    <source>
        <dbReference type="ARBA" id="ARBA00022448"/>
    </source>
</evidence>
<feature type="transmembrane region" description="Helical" evidence="7">
    <location>
        <begin position="135"/>
        <end position="153"/>
    </location>
</feature>
<dbReference type="PANTHER" id="PTHR23513">
    <property type="entry name" value="INTEGRAL MEMBRANE EFFLUX PROTEIN-RELATED"/>
    <property type="match status" value="1"/>
</dbReference>